<feature type="compositionally biased region" description="Gly residues" evidence="1">
    <location>
        <begin position="18"/>
        <end position="27"/>
    </location>
</feature>
<feature type="transmembrane region" description="Helical" evidence="2">
    <location>
        <begin position="57"/>
        <end position="75"/>
    </location>
</feature>
<name>A0ABM7UGC5_9ACTO</name>
<feature type="transmembrane region" description="Helical" evidence="2">
    <location>
        <begin position="169"/>
        <end position="193"/>
    </location>
</feature>
<dbReference type="Proteomes" id="UP000824496">
    <property type="component" value="Chromosome"/>
</dbReference>
<feature type="transmembrane region" description="Helical" evidence="2">
    <location>
        <begin position="510"/>
        <end position="529"/>
    </location>
</feature>
<sequence length="589" mass="59914">MSPQRTRDPQDLRSRHGSQGGLEGQGSGRRRGGRGSAGAALLTPLTRATLRRERRSILAWSAGHGLLALYCVLMLDAAYSTPQERQAAALTYTTPAASLFTGPGYGLDRSAPTFGALFAAQALGWLALVVALMGVLQAIARTRADEDDGPAELLAAAPTRRGESAWASLIAAALAGLGMGALSASAAIIGGLAPGQSMLLGAALTLVGLSAAGAGLVLAALAPSARAARGAGLLLVLAWFTLRGLGDASEPGSAMSRASWLSPIGLVQQARLYVDLRWEPLVILAVAALATAAAGLALHRGRQLGQGLVPALGGGRRHRRGPDGAHALARRTTASQRRWWGLGGLAFGATYGLFAPTIESSFQEVLASSPSMQAFFGGELSVQVYLALIIGYGGVLAGACAVALMGAAVGEESSGRSATVLALPVSRGCWLLARLQVLILGALAVLVGIGVGLAGTALPALAAQDSPAMEDPWRLALGLGAGLAAQLPAVLLAGALMGAVHAVAPRWARALGWGAYALWLSVFVLGPAAQAPQWLLNLSPWTHLPSLPAAEGAVLGQAREWAGPAVCLVLALVVVGVAAVVGNRRDLRN</sequence>
<evidence type="ECO:0000313" key="4">
    <source>
        <dbReference type="Proteomes" id="UP000824496"/>
    </source>
</evidence>
<protein>
    <submittedName>
        <fullName evidence="3">Exporter of polyketide antibiotics</fullName>
    </submittedName>
</protein>
<feature type="transmembrane region" description="Helical" evidence="2">
    <location>
        <begin position="384"/>
        <end position="410"/>
    </location>
</feature>
<feature type="transmembrane region" description="Helical" evidence="2">
    <location>
        <begin position="561"/>
        <end position="581"/>
    </location>
</feature>
<feature type="compositionally biased region" description="Basic and acidic residues" evidence="1">
    <location>
        <begin position="1"/>
        <end position="14"/>
    </location>
</feature>
<feature type="transmembrane region" description="Helical" evidence="2">
    <location>
        <begin position="199"/>
        <end position="221"/>
    </location>
</feature>
<organism evidence="3 4">
    <name type="scientific">Actinomyces capricornis</name>
    <dbReference type="NCBI Taxonomy" id="2755559"/>
    <lineage>
        <taxon>Bacteria</taxon>
        <taxon>Bacillati</taxon>
        <taxon>Actinomycetota</taxon>
        <taxon>Actinomycetes</taxon>
        <taxon>Actinomycetales</taxon>
        <taxon>Actinomycetaceae</taxon>
        <taxon>Actinomyces</taxon>
    </lineage>
</organism>
<keyword evidence="2" id="KW-0812">Transmembrane</keyword>
<proteinExistence type="predicted"/>
<feature type="transmembrane region" description="Helical" evidence="2">
    <location>
        <begin position="114"/>
        <end position="136"/>
    </location>
</feature>
<feature type="region of interest" description="Disordered" evidence="1">
    <location>
        <begin position="1"/>
        <end position="37"/>
    </location>
</feature>
<accession>A0ABM7UGC5</accession>
<reference evidence="3 4" key="1">
    <citation type="submission" date="2021-08" db="EMBL/GenBank/DDBJ databases">
        <title>Whole genome sequence of novel Actinomyces species strain MAS-1.</title>
        <authorList>
            <person name="Saito M."/>
            <person name="Kuwahara N."/>
            <person name="Takizawa T."/>
            <person name="Gotouda H."/>
            <person name="Ochiai T."/>
        </authorList>
    </citation>
    <scope>NUCLEOTIDE SEQUENCE [LARGE SCALE GENOMIC DNA]</scope>
    <source>
        <strain evidence="3 4">MAS-1</strain>
    </source>
</reference>
<keyword evidence="4" id="KW-1185">Reference proteome</keyword>
<evidence type="ECO:0000256" key="1">
    <source>
        <dbReference type="SAM" id="MobiDB-lite"/>
    </source>
</evidence>
<feature type="transmembrane region" description="Helical" evidence="2">
    <location>
        <begin position="431"/>
        <end position="455"/>
    </location>
</feature>
<dbReference type="RefSeq" id="WP_223911733.1">
    <property type="nucleotide sequence ID" value="NZ_AP025017.1"/>
</dbReference>
<evidence type="ECO:0000313" key="3">
    <source>
        <dbReference type="EMBL" id="BDA64100.1"/>
    </source>
</evidence>
<feature type="transmembrane region" description="Helical" evidence="2">
    <location>
        <begin position="339"/>
        <end position="358"/>
    </location>
</feature>
<gene>
    <name evidence="3" type="ORF">MANAM107_09340</name>
</gene>
<feature type="transmembrane region" description="Helical" evidence="2">
    <location>
        <begin position="281"/>
        <end position="298"/>
    </location>
</feature>
<feature type="transmembrane region" description="Helical" evidence="2">
    <location>
        <begin position="228"/>
        <end position="246"/>
    </location>
</feature>
<evidence type="ECO:0000256" key="2">
    <source>
        <dbReference type="SAM" id="Phobius"/>
    </source>
</evidence>
<keyword evidence="2" id="KW-0472">Membrane</keyword>
<keyword evidence="2" id="KW-1133">Transmembrane helix</keyword>
<dbReference type="EMBL" id="AP025017">
    <property type="protein sequence ID" value="BDA64100.1"/>
    <property type="molecule type" value="Genomic_DNA"/>
</dbReference>
<feature type="transmembrane region" description="Helical" evidence="2">
    <location>
        <begin position="475"/>
        <end position="498"/>
    </location>
</feature>